<keyword evidence="5" id="KW-0418">Kinase</keyword>
<keyword evidence="10" id="KW-1185">Reference proteome</keyword>
<dbReference type="Proteomes" id="UP000177506">
    <property type="component" value="Unassembled WGS sequence"/>
</dbReference>
<dbReference type="InterPro" id="IPR013655">
    <property type="entry name" value="PAS_fold_3"/>
</dbReference>
<comment type="caution">
    <text evidence="9">The sequence shown here is derived from an EMBL/GenBank/DDBJ whole genome shotgun (WGS) entry which is preliminary data.</text>
</comment>
<dbReference type="PROSITE" id="PS50112">
    <property type="entry name" value="PAS"/>
    <property type="match status" value="1"/>
</dbReference>
<dbReference type="InterPro" id="IPR036890">
    <property type="entry name" value="HATPase_C_sf"/>
</dbReference>
<dbReference type="GO" id="GO:0000155">
    <property type="term" value="F:phosphorelay sensor kinase activity"/>
    <property type="evidence" value="ECO:0007669"/>
    <property type="project" value="InterPro"/>
</dbReference>
<reference evidence="9 10" key="1">
    <citation type="submission" date="2016-08" db="EMBL/GenBank/DDBJ databases">
        <title>Hymenobacter coccineus sp. nov., Hymenobacter lapidarius sp. nov. and Hymenobacter glacialis sp. nov., isolated from Antarctic soil.</title>
        <authorList>
            <person name="Sedlacek I."/>
            <person name="Kralova S."/>
            <person name="Kyrova K."/>
            <person name="Maslanova I."/>
            <person name="Stankova E."/>
            <person name="Vrbovska V."/>
            <person name="Nemec M."/>
            <person name="Bartak M."/>
            <person name="Svec P."/>
            <person name="Busse H.-J."/>
            <person name="Pantucek R."/>
        </authorList>
    </citation>
    <scope>NUCLEOTIDE SEQUENCE [LARGE SCALE GENOMIC DNA]</scope>
    <source>
        <strain evidence="9 10">CCM 8649</strain>
    </source>
</reference>
<evidence type="ECO:0000259" key="8">
    <source>
        <dbReference type="PROSITE" id="PS50113"/>
    </source>
</evidence>
<feature type="domain" description="PAS" evidence="7">
    <location>
        <begin position="25"/>
        <end position="70"/>
    </location>
</feature>
<dbReference type="PROSITE" id="PS50113">
    <property type="entry name" value="PAC"/>
    <property type="match status" value="1"/>
</dbReference>
<dbReference type="InterPro" id="IPR052162">
    <property type="entry name" value="Sensor_kinase/Photoreceptor"/>
</dbReference>
<dbReference type="RefSeq" id="WP_070746448.1">
    <property type="nucleotide sequence ID" value="NZ_MDZA01000427.1"/>
</dbReference>
<dbReference type="InterPro" id="IPR000700">
    <property type="entry name" value="PAS-assoc_C"/>
</dbReference>
<dbReference type="Pfam" id="PF02518">
    <property type="entry name" value="HATPase_c"/>
    <property type="match status" value="1"/>
</dbReference>
<dbReference type="Gene3D" id="3.30.450.20">
    <property type="entry name" value="PAS domain"/>
    <property type="match status" value="2"/>
</dbReference>
<evidence type="ECO:0000313" key="10">
    <source>
        <dbReference type="Proteomes" id="UP000177506"/>
    </source>
</evidence>
<evidence type="ECO:0000259" key="7">
    <source>
        <dbReference type="PROSITE" id="PS50112"/>
    </source>
</evidence>
<dbReference type="CDD" id="cd00082">
    <property type="entry name" value="HisKA"/>
    <property type="match status" value="1"/>
</dbReference>
<dbReference type="PANTHER" id="PTHR43304">
    <property type="entry name" value="PHYTOCHROME-LIKE PROTEIN CPH1"/>
    <property type="match status" value="1"/>
</dbReference>
<proteinExistence type="predicted"/>
<dbReference type="AlphaFoldDB" id="A0A1G1SVP0"/>
<dbReference type="SUPFAM" id="SSF55785">
    <property type="entry name" value="PYP-like sensor domain (PAS domain)"/>
    <property type="match status" value="2"/>
</dbReference>
<dbReference type="SUPFAM" id="SSF47384">
    <property type="entry name" value="Homodimeric domain of signal transducing histidine kinase"/>
    <property type="match status" value="1"/>
</dbReference>
<dbReference type="InterPro" id="IPR001610">
    <property type="entry name" value="PAC"/>
</dbReference>
<dbReference type="PROSITE" id="PS50109">
    <property type="entry name" value="HIS_KIN"/>
    <property type="match status" value="1"/>
</dbReference>
<dbReference type="InterPro" id="IPR003594">
    <property type="entry name" value="HATPase_dom"/>
</dbReference>
<dbReference type="EC" id="2.7.13.3" evidence="2"/>
<dbReference type="CDD" id="cd00130">
    <property type="entry name" value="PAS"/>
    <property type="match status" value="1"/>
</dbReference>
<dbReference type="InterPro" id="IPR000014">
    <property type="entry name" value="PAS"/>
</dbReference>
<dbReference type="SMART" id="SM00091">
    <property type="entry name" value="PAS"/>
    <property type="match status" value="2"/>
</dbReference>
<dbReference type="Gene3D" id="1.10.287.130">
    <property type="match status" value="1"/>
</dbReference>
<dbReference type="InterPro" id="IPR005467">
    <property type="entry name" value="His_kinase_dom"/>
</dbReference>
<feature type="domain" description="PAC" evidence="8">
    <location>
        <begin position="278"/>
        <end position="330"/>
    </location>
</feature>
<dbReference type="InterPro" id="IPR035965">
    <property type="entry name" value="PAS-like_dom_sf"/>
</dbReference>
<keyword evidence="4" id="KW-0808">Transferase</keyword>
<dbReference type="PANTHER" id="PTHR43304:SF1">
    <property type="entry name" value="PAC DOMAIN-CONTAINING PROTEIN"/>
    <property type="match status" value="1"/>
</dbReference>
<evidence type="ECO:0000256" key="5">
    <source>
        <dbReference type="ARBA" id="ARBA00022777"/>
    </source>
</evidence>
<organism evidence="9 10">
    <name type="scientific">Hymenobacter coccineus</name>
    <dbReference type="NCBI Taxonomy" id="1908235"/>
    <lineage>
        <taxon>Bacteria</taxon>
        <taxon>Pseudomonadati</taxon>
        <taxon>Bacteroidota</taxon>
        <taxon>Cytophagia</taxon>
        <taxon>Cytophagales</taxon>
        <taxon>Hymenobacteraceae</taxon>
        <taxon>Hymenobacter</taxon>
    </lineage>
</organism>
<dbReference type="SMART" id="SM00086">
    <property type="entry name" value="PAC"/>
    <property type="match status" value="1"/>
</dbReference>
<dbReference type="SUPFAM" id="SSF55874">
    <property type="entry name" value="ATPase domain of HSP90 chaperone/DNA topoisomerase II/histidine kinase"/>
    <property type="match status" value="1"/>
</dbReference>
<evidence type="ECO:0000256" key="3">
    <source>
        <dbReference type="ARBA" id="ARBA00022553"/>
    </source>
</evidence>
<feature type="domain" description="Histidine kinase" evidence="6">
    <location>
        <begin position="355"/>
        <end position="571"/>
    </location>
</feature>
<protein>
    <recommendedName>
        <fullName evidence="2">histidine kinase</fullName>
        <ecNumber evidence="2">2.7.13.3</ecNumber>
    </recommendedName>
</protein>
<dbReference type="InterPro" id="IPR003661">
    <property type="entry name" value="HisK_dim/P_dom"/>
</dbReference>
<dbReference type="SMART" id="SM00387">
    <property type="entry name" value="HATPase_c"/>
    <property type="match status" value="1"/>
</dbReference>
<evidence type="ECO:0000256" key="4">
    <source>
        <dbReference type="ARBA" id="ARBA00022679"/>
    </source>
</evidence>
<dbReference type="InterPro" id="IPR004358">
    <property type="entry name" value="Sig_transdc_His_kin-like_C"/>
</dbReference>
<dbReference type="PRINTS" id="PR00344">
    <property type="entry name" value="BCTRLSENSOR"/>
</dbReference>
<dbReference type="SMART" id="SM00388">
    <property type="entry name" value="HisKA"/>
    <property type="match status" value="1"/>
</dbReference>
<dbReference type="InterPro" id="IPR036097">
    <property type="entry name" value="HisK_dim/P_sf"/>
</dbReference>
<comment type="catalytic activity">
    <reaction evidence="1">
        <text>ATP + protein L-histidine = ADP + protein N-phospho-L-histidine.</text>
        <dbReference type="EC" id="2.7.13.3"/>
    </reaction>
</comment>
<evidence type="ECO:0000256" key="2">
    <source>
        <dbReference type="ARBA" id="ARBA00012438"/>
    </source>
</evidence>
<accession>A0A1G1SVP0</accession>
<evidence type="ECO:0000259" key="6">
    <source>
        <dbReference type="PROSITE" id="PS50109"/>
    </source>
</evidence>
<sequence>MRTGAVDALAIQGPEGPRIFTLESADQGYRALIEQMNEGALLLSPEGTVLYCNAALAGLLGHAPAALLGEAFEACVPADFWDYWAGLVARGWAGKARGELPLRGPEGALRPCGDYWAGLVARGWAGKARGELPLRGPEGALRPCAVSMNGLSFDGARALAVLVTDVSAAQEIDGIRALVAEQNTLIDRAHDELLRQQAARRALEQVAAEVGRVLEGIPQIAWTSTPEGLNSYLNRRWFDFAGDGPAAEPGPITGRIHPADFVPATARWRHSLATGVPLDVECRIRNAAGHYRWMLGRALPSRDEAGRIREWIGTFTDIHEQKLALERVAQAQAQLRANNEQLTRVNEDLDNFVYTASHDLKGPITNIEGLLQALLAELPPASRDAAQVPAILDMMQDSVDRFRRTIEHLTAVIEVQKAEPQAPAPADVLAVIADVRLDLAPELRAAGGRLEVDTDDCQPLPFAEKNLRSVVYNLLSNAIKYRAPGRPLRVRLSCHAVGREVVLAVQDNGLGLDLAADDPRLFAMFQRLHDHVEGSGIGLYMVKKLVENAGGRIAVQSQLGVGSTFTVHFRA</sequence>
<name>A0A1G1SVP0_9BACT</name>
<dbReference type="Pfam" id="PF13188">
    <property type="entry name" value="PAS_8"/>
    <property type="match status" value="1"/>
</dbReference>
<dbReference type="EMBL" id="MDZA01000427">
    <property type="protein sequence ID" value="OGX82695.1"/>
    <property type="molecule type" value="Genomic_DNA"/>
</dbReference>
<keyword evidence="3" id="KW-0597">Phosphoprotein</keyword>
<evidence type="ECO:0000313" key="9">
    <source>
        <dbReference type="EMBL" id="OGX82695.1"/>
    </source>
</evidence>
<gene>
    <name evidence="9" type="ORF">BEN49_13465</name>
</gene>
<dbReference type="Gene3D" id="3.30.565.10">
    <property type="entry name" value="Histidine kinase-like ATPase, C-terminal domain"/>
    <property type="match status" value="1"/>
</dbReference>
<evidence type="ECO:0000256" key="1">
    <source>
        <dbReference type="ARBA" id="ARBA00000085"/>
    </source>
</evidence>
<dbReference type="OrthoDB" id="9766459at2"/>
<dbReference type="Pfam" id="PF08447">
    <property type="entry name" value="PAS_3"/>
    <property type="match status" value="1"/>
</dbReference>
<dbReference type="Pfam" id="PF00512">
    <property type="entry name" value="HisKA"/>
    <property type="match status" value="1"/>
</dbReference>